<protein>
    <submittedName>
        <fullName evidence="2">Uncharacterized protein</fullName>
    </submittedName>
</protein>
<keyword evidence="1" id="KW-1133">Transmembrane helix</keyword>
<feature type="transmembrane region" description="Helical" evidence="1">
    <location>
        <begin position="40"/>
        <end position="59"/>
    </location>
</feature>
<keyword evidence="1" id="KW-0812">Transmembrane</keyword>
<dbReference type="eggNOG" id="arCOG06603">
    <property type="taxonomic scope" value="Archaea"/>
</dbReference>
<gene>
    <name evidence="2" type="ordered locus">MmarC5_0567</name>
</gene>
<dbReference type="EMBL" id="CP000609">
    <property type="protein sequence ID" value="ABO34881.1"/>
    <property type="molecule type" value="Genomic_DNA"/>
</dbReference>
<evidence type="ECO:0000313" key="2">
    <source>
        <dbReference type="EMBL" id="ABO34881.1"/>
    </source>
</evidence>
<keyword evidence="1" id="KW-0472">Membrane</keyword>
<organism evidence="2 3">
    <name type="scientific">Methanococcus maripaludis (strain C5 / ATCC BAA-1333)</name>
    <dbReference type="NCBI Taxonomy" id="402880"/>
    <lineage>
        <taxon>Archaea</taxon>
        <taxon>Methanobacteriati</taxon>
        <taxon>Methanobacteriota</taxon>
        <taxon>Methanomada group</taxon>
        <taxon>Methanococci</taxon>
        <taxon>Methanococcales</taxon>
        <taxon>Methanococcaceae</taxon>
        <taxon>Methanococcus</taxon>
    </lineage>
</organism>
<dbReference type="KEGG" id="mmq:MmarC5_0567"/>
<dbReference type="AlphaFoldDB" id="A4FXF2"/>
<name>A4FXF2_METM5</name>
<evidence type="ECO:0000313" key="3">
    <source>
        <dbReference type="Proteomes" id="UP000000253"/>
    </source>
</evidence>
<feature type="transmembrane region" description="Helical" evidence="1">
    <location>
        <begin position="13"/>
        <end position="33"/>
    </location>
</feature>
<accession>A4FXF2</accession>
<dbReference type="Proteomes" id="UP000000253">
    <property type="component" value="Chromosome"/>
</dbReference>
<evidence type="ECO:0000256" key="1">
    <source>
        <dbReference type="SAM" id="Phobius"/>
    </source>
</evidence>
<reference evidence="2 3" key="1">
    <citation type="submission" date="2007-03" db="EMBL/GenBank/DDBJ databases">
        <title>Complete sequence of chromosome of Methanococcus maripaludis C5.</title>
        <authorList>
            <consortium name="US DOE Joint Genome Institute"/>
            <person name="Copeland A."/>
            <person name="Lucas S."/>
            <person name="Lapidus A."/>
            <person name="Barry K."/>
            <person name="Glavina del Rio T."/>
            <person name="Dalin E."/>
            <person name="Tice H."/>
            <person name="Pitluck S."/>
            <person name="Chertkov O."/>
            <person name="Brettin T."/>
            <person name="Bruce D."/>
            <person name="Han C."/>
            <person name="Detter J.C."/>
            <person name="Schmutz J."/>
            <person name="Larimer F."/>
            <person name="Land M."/>
            <person name="Hauser L."/>
            <person name="Kyrpides N."/>
            <person name="Mikhailova N."/>
            <person name="Sieprawska-Lupa M."/>
            <person name="Whitman W.B."/>
            <person name="Richardson P."/>
        </authorList>
    </citation>
    <scope>NUCLEOTIDE SEQUENCE [LARGE SCALE GENOMIC DNA]</scope>
    <source>
        <strain evidence="3">C5 / ATCC BAA-1333</strain>
    </source>
</reference>
<dbReference type="HOGENOM" id="CLU_187353_0_0_2"/>
<proteinExistence type="predicted"/>
<sequence>MNLSYAEDEFRKLLLDTIFVSSIVIGVPLLICLFVTRHSIIGIFFSVLFSFIIIYWLLFRKSVLLTVGFQNKRHFHIKKLKKDD</sequence>